<proteinExistence type="predicted"/>
<dbReference type="PROSITE" id="PS50041">
    <property type="entry name" value="C_TYPE_LECTIN_2"/>
    <property type="match status" value="2"/>
</dbReference>
<dbReference type="CDD" id="cd00037">
    <property type="entry name" value="CLECT"/>
    <property type="match status" value="3"/>
</dbReference>
<organism evidence="1">
    <name type="scientific">Cyprideis torosa</name>
    <dbReference type="NCBI Taxonomy" id="163714"/>
    <lineage>
        <taxon>Eukaryota</taxon>
        <taxon>Metazoa</taxon>
        <taxon>Ecdysozoa</taxon>
        <taxon>Arthropoda</taxon>
        <taxon>Crustacea</taxon>
        <taxon>Oligostraca</taxon>
        <taxon>Ostracoda</taxon>
        <taxon>Podocopa</taxon>
        <taxon>Podocopida</taxon>
        <taxon>Cytherocopina</taxon>
        <taxon>Cytheroidea</taxon>
        <taxon>Cytherideidae</taxon>
        <taxon>Cyprideis</taxon>
    </lineage>
</organism>
<sequence>MVVFDFWTFIWISFLFVCNGQAGFRFQQEAARSYGNQPDINDYTYLQETTLDIYKRYICLFLNPCDEGFVFDRYGGKCYFFDDSERKTWTEARDACRDRGASLATIRSRADITFIRDLGTRGIGVDTRGTDPNPDVVSWKGLSRTLNDIYSWDDGSPIDPEFVEFYTPPPLDTGKHECYLILNEDNYGFDDASCNNAGSRFSYVCQKDPIVALGINNFDHFPMPTIPSVEDSSYVNPNAYYSTGGNSQPYVPSPKPNYDIQETVLKIIKEELAYKLLPCPKGFFYDENIKKCYQASGWRRETCIDAERSCRRLGGQLASFQTRYEMMIFNDAHTPKTFLHQNLVGFQAISTGPTTTIAASSLGWISFAGIPREGIKSSQLIVDRSDKRIAGPVRRSVNCTAGAAVARSEERSGASWMEAPEETMPCEEGYFFYYLTGKCYIKGPDERSWYSARDYCASIGASLASFQSRLEQQFINKLGASARVAERGDPENFLEEKSVWVGGSSIGRAPWQWVNSSVEWTVAGLEGIENEDTCLVVYPDDFFGAGVGVLDENLNLPFAPYECQKNLLPFVCMKDPGIPKCSCSSNSYVTSAIQYPQNYYSSYHPQTPYYPF</sequence>
<protein>
    <submittedName>
        <fullName evidence="1">Uncharacterized protein</fullName>
    </submittedName>
</protein>
<dbReference type="PANTHER" id="PTHR45710:SF26">
    <property type="entry name" value="RH26557P"/>
    <property type="match status" value="1"/>
</dbReference>
<dbReference type="SMART" id="SM00034">
    <property type="entry name" value="CLECT"/>
    <property type="match status" value="2"/>
</dbReference>
<name>A0A7R8ZVT0_9CRUS</name>
<gene>
    <name evidence="1" type="ORF">CTOB1V02_LOCUS11633</name>
</gene>
<dbReference type="OrthoDB" id="7357196at2759"/>
<accession>A0A7R8ZVT0</accession>
<evidence type="ECO:0000313" key="1">
    <source>
        <dbReference type="EMBL" id="CAD7233814.1"/>
    </source>
</evidence>
<dbReference type="PANTHER" id="PTHR45710">
    <property type="entry name" value="C-TYPE LECTIN DOMAIN-CONTAINING PROTEIN 180"/>
    <property type="match status" value="1"/>
</dbReference>
<dbReference type="EMBL" id="OB667022">
    <property type="protein sequence ID" value="CAD7233814.1"/>
    <property type="molecule type" value="Genomic_DNA"/>
</dbReference>
<reference evidence="1" key="1">
    <citation type="submission" date="2020-11" db="EMBL/GenBank/DDBJ databases">
        <authorList>
            <person name="Tran Van P."/>
        </authorList>
    </citation>
    <scope>NUCLEOTIDE SEQUENCE</scope>
</reference>
<dbReference type="Pfam" id="PF00059">
    <property type="entry name" value="Lectin_C"/>
    <property type="match status" value="2"/>
</dbReference>
<dbReference type="SUPFAM" id="SSF56436">
    <property type="entry name" value="C-type lectin-like"/>
    <property type="match status" value="3"/>
</dbReference>
<dbReference type="InterPro" id="IPR016186">
    <property type="entry name" value="C-type_lectin-like/link_sf"/>
</dbReference>
<dbReference type="InterPro" id="IPR016187">
    <property type="entry name" value="CTDL_fold"/>
</dbReference>
<dbReference type="Gene3D" id="3.10.100.10">
    <property type="entry name" value="Mannose-Binding Protein A, subunit A"/>
    <property type="match status" value="3"/>
</dbReference>
<dbReference type="AlphaFoldDB" id="A0A7R8ZVT0"/>
<dbReference type="InterPro" id="IPR050828">
    <property type="entry name" value="C-type_lectin/matrix_domain"/>
</dbReference>
<dbReference type="InterPro" id="IPR001304">
    <property type="entry name" value="C-type_lectin-like"/>
</dbReference>